<name>A0A1T4MVR5_9FIRM</name>
<dbReference type="PANTHER" id="PTHR30419">
    <property type="entry name" value="HTH-TYPE TRANSCRIPTIONAL REGULATOR YBHD"/>
    <property type="match status" value="1"/>
</dbReference>
<evidence type="ECO:0000313" key="7">
    <source>
        <dbReference type="Proteomes" id="UP000196365"/>
    </source>
</evidence>
<evidence type="ECO:0000256" key="2">
    <source>
        <dbReference type="ARBA" id="ARBA00023015"/>
    </source>
</evidence>
<reference evidence="6 7" key="1">
    <citation type="submission" date="2017-02" db="EMBL/GenBank/DDBJ databases">
        <authorList>
            <person name="Peterson S.W."/>
        </authorList>
    </citation>
    <scope>NUCLEOTIDE SEQUENCE [LARGE SCALE GENOMIC DNA]</scope>
    <source>
        <strain evidence="6 7">DSM 15102</strain>
    </source>
</reference>
<protein>
    <submittedName>
        <fullName evidence="6">DNA-binding transcriptional regulator, LysR family</fullName>
    </submittedName>
</protein>
<feature type="domain" description="HTH lysR-type" evidence="5">
    <location>
        <begin position="1"/>
        <end position="58"/>
    </location>
</feature>
<evidence type="ECO:0000256" key="4">
    <source>
        <dbReference type="ARBA" id="ARBA00023163"/>
    </source>
</evidence>
<evidence type="ECO:0000256" key="1">
    <source>
        <dbReference type="ARBA" id="ARBA00009437"/>
    </source>
</evidence>
<dbReference type="EMBL" id="FUWV01000008">
    <property type="protein sequence ID" value="SJZ71001.1"/>
    <property type="molecule type" value="Genomic_DNA"/>
</dbReference>
<keyword evidence="4" id="KW-0804">Transcription</keyword>
<dbReference type="OrthoDB" id="9785745at2"/>
<dbReference type="Gene3D" id="3.40.190.290">
    <property type="match status" value="1"/>
</dbReference>
<dbReference type="PANTHER" id="PTHR30419:SF8">
    <property type="entry name" value="NITROGEN ASSIMILATION TRANSCRIPTIONAL ACTIVATOR-RELATED"/>
    <property type="match status" value="1"/>
</dbReference>
<dbReference type="PRINTS" id="PR00039">
    <property type="entry name" value="HTHLYSR"/>
</dbReference>
<dbReference type="InterPro" id="IPR050950">
    <property type="entry name" value="HTH-type_LysR_regulators"/>
</dbReference>
<organism evidence="6 7">
    <name type="scientific">Garciella nitratireducens DSM 15102</name>
    <dbReference type="NCBI Taxonomy" id="1121911"/>
    <lineage>
        <taxon>Bacteria</taxon>
        <taxon>Bacillati</taxon>
        <taxon>Bacillota</taxon>
        <taxon>Clostridia</taxon>
        <taxon>Eubacteriales</taxon>
        <taxon>Eubacteriaceae</taxon>
        <taxon>Garciella</taxon>
    </lineage>
</organism>
<dbReference type="SUPFAM" id="SSF46785">
    <property type="entry name" value="Winged helix' DNA-binding domain"/>
    <property type="match status" value="1"/>
</dbReference>
<dbReference type="AlphaFoldDB" id="A0A1T4MVR5"/>
<accession>A0A1T4MVR5</accession>
<evidence type="ECO:0000256" key="3">
    <source>
        <dbReference type="ARBA" id="ARBA00023125"/>
    </source>
</evidence>
<dbReference type="InterPro" id="IPR000847">
    <property type="entry name" value="LysR_HTH_N"/>
</dbReference>
<dbReference type="Gene3D" id="1.10.10.10">
    <property type="entry name" value="Winged helix-like DNA-binding domain superfamily/Winged helix DNA-binding domain"/>
    <property type="match status" value="1"/>
</dbReference>
<dbReference type="GO" id="GO:0003677">
    <property type="term" value="F:DNA binding"/>
    <property type="evidence" value="ECO:0007669"/>
    <property type="project" value="UniProtKB-KW"/>
</dbReference>
<dbReference type="SUPFAM" id="SSF53850">
    <property type="entry name" value="Periplasmic binding protein-like II"/>
    <property type="match status" value="1"/>
</dbReference>
<evidence type="ECO:0000313" key="6">
    <source>
        <dbReference type="EMBL" id="SJZ71001.1"/>
    </source>
</evidence>
<keyword evidence="7" id="KW-1185">Reference proteome</keyword>
<dbReference type="InterPro" id="IPR036388">
    <property type="entry name" value="WH-like_DNA-bd_sf"/>
</dbReference>
<gene>
    <name evidence="6" type="ORF">SAMN02745973_01475</name>
</gene>
<keyword evidence="3 6" id="KW-0238">DNA-binding</keyword>
<dbReference type="FunFam" id="1.10.10.10:FF:000001">
    <property type="entry name" value="LysR family transcriptional regulator"/>
    <property type="match status" value="1"/>
</dbReference>
<dbReference type="InterPro" id="IPR036390">
    <property type="entry name" value="WH_DNA-bd_sf"/>
</dbReference>
<dbReference type="Pfam" id="PF00126">
    <property type="entry name" value="HTH_1"/>
    <property type="match status" value="1"/>
</dbReference>
<proteinExistence type="inferred from homology"/>
<dbReference type="RefSeq" id="WP_087678896.1">
    <property type="nucleotide sequence ID" value="NZ_FUWV01000008.1"/>
</dbReference>
<dbReference type="PROSITE" id="PS50931">
    <property type="entry name" value="HTH_LYSR"/>
    <property type="match status" value="1"/>
</dbReference>
<dbReference type="GO" id="GO:0003700">
    <property type="term" value="F:DNA-binding transcription factor activity"/>
    <property type="evidence" value="ECO:0007669"/>
    <property type="project" value="InterPro"/>
</dbReference>
<evidence type="ECO:0000259" key="5">
    <source>
        <dbReference type="PROSITE" id="PS50931"/>
    </source>
</evidence>
<dbReference type="GO" id="GO:0005829">
    <property type="term" value="C:cytosol"/>
    <property type="evidence" value="ECO:0007669"/>
    <property type="project" value="TreeGrafter"/>
</dbReference>
<comment type="similarity">
    <text evidence="1">Belongs to the LysR transcriptional regulatory family.</text>
</comment>
<dbReference type="InterPro" id="IPR005119">
    <property type="entry name" value="LysR_subst-bd"/>
</dbReference>
<keyword evidence="2" id="KW-0805">Transcription regulation</keyword>
<dbReference type="Proteomes" id="UP000196365">
    <property type="component" value="Unassembled WGS sequence"/>
</dbReference>
<sequence length="288" mass="32996">MTIRDLEIFIAVAETGKMRSAAKKLYISQPVVSHVISKIEEEYNVKLFDRLSKKLYITEIGSEFLDYAKKIVDTFYEMEDLLYNASDHLCLHIGASLTVGSFFLSDIISQFEEKNPRIRIRVYIDNSKNIIEKIMKGNLDIAVIEGNVSIKDILFKKIYNDEMVLICGKKHPFAFKDSIDLLDLKNQDFVLREEGSGTREFLIDLLKSQGIPIVEKWTCHSSDSIINVVASGQGLSILSKSLVIHQNNVKQVSIRNFVLHRSFKLIYHKDKYLSPVLKSFISEIENLL</sequence>
<dbReference type="Pfam" id="PF03466">
    <property type="entry name" value="LysR_substrate"/>
    <property type="match status" value="1"/>
</dbReference>